<keyword evidence="12" id="KW-0238">DNA-binding</keyword>
<gene>
    <name evidence="18" type="ORF">BN715_00399</name>
</gene>
<keyword evidence="13" id="KW-0234">DNA repair</keyword>
<dbReference type="Gene3D" id="1.20.1580.10">
    <property type="entry name" value="ABC transporter ATPase like domain"/>
    <property type="match status" value="2"/>
</dbReference>
<dbReference type="GO" id="GO:0003677">
    <property type="term" value="F:DNA binding"/>
    <property type="evidence" value="ECO:0007669"/>
    <property type="project" value="UniProtKB-KW"/>
</dbReference>
<protein>
    <recommendedName>
        <fullName evidence="15">UvrABC system protein A</fullName>
    </recommendedName>
    <alternativeName>
        <fullName evidence="16">Excinuclease ABC subunit A</fullName>
    </alternativeName>
</protein>
<evidence type="ECO:0000256" key="8">
    <source>
        <dbReference type="ARBA" id="ARBA00022771"/>
    </source>
</evidence>
<dbReference type="GO" id="GO:0005524">
    <property type="term" value="F:ATP binding"/>
    <property type="evidence" value="ECO:0007669"/>
    <property type="project" value="UniProtKB-KW"/>
</dbReference>
<dbReference type="AlphaFoldDB" id="R7N169"/>
<evidence type="ECO:0000256" key="9">
    <source>
        <dbReference type="ARBA" id="ARBA00022833"/>
    </source>
</evidence>
<evidence type="ECO:0000256" key="11">
    <source>
        <dbReference type="ARBA" id="ARBA00022881"/>
    </source>
</evidence>
<keyword evidence="11" id="KW-0267">Excision nuclease</keyword>
<dbReference type="GO" id="GO:0005737">
    <property type="term" value="C:cytoplasm"/>
    <property type="evidence" value="ECO:0007669"/>
    <property type="project" value="UniProtKB-SubCell"/>
</dbReference>
<keyword evidence="2" id="KW-0963">Cytoplasm</keyword>
<evidence type="ECO:0000256" key="13">
    <source>
        <dbReference type="ARBA" id="ARBA00023204"/>
    </source>
</evidence>
<keyword evidence="4" id="KW-0677">Repeat</keyword>
<proteinExistence type="inferred from homology"/>
<dbReference type="PANTHER" id="PTHR43152:SF3">
    <property type="entry name" value="UVRABC SYSTEM PROTEIN A"/>
    <property type="match status" value="1"/>
</dbReference>
<keyword evidence="10" id="KW-0067">ATP-binding</keyword>
<comment type="subcellular location">
    <subcellularLocation>
        <location evidence="1">Cytoplasm</location>
    </subcellularLocation>
</comment>
<dbReference type="PANTHER" id="PTHR43152">
    <property type="entry name" value="UVRABC SYSTEM PROTEIN A"/>
    <property type="match status" value="1"/>
</dbReference>
<comment type="similarity">
    <text evidence="14">Belongs to the ABC transporter superfamily. UvrA family.</text>
</comment>
<evidence type="ECO:0000256" key="6">
    <source>
        <dbReference type="ARBA" id="ARBA00022763"/>
    </source>
</evidence>
<evidence type="ECO:0000256" key="4">
    <source>
        <dbReference type="ARBA" id="ARBA00022737"/>
    </source>
</evidence>
<accession>R7N169</accession>
<keyword evidence="3" id="KW-0479">Metal-binding</keyword>
<dbReference type="EMBL" id="CBKE010000416">
    <property type="protein sequence ID" value="CDF06286.1"/>
    <property type="molecule type" value="Genomic_DNA"/>
</dbReference>
<evidence type="ECO:0000256" key="5">
    <source>
        <dbReference type="ARBA" id="ARBA00022741"/>
    </source>
</evidence>
<evidence type="ECO:0000313" key="18">
    <source>
        <dbReference type="EMBL" id="CDF06286.1"/>
    </source>
</evidence>
<evidence type="ECO:0000256" key="16">
    <source>
        <dbReference type="ARBA" id="ARBA00042156"/>
    </source>
</evidence>
<evidence type="ECO:0000256" key="1">
    <source>
        <dbReference type="ARBA" id="ARBA00004496"/>
    </source>
</evidence>
<dbReference type="InterPro" id="IPR027417">
    <property type="entry name" value="P-loop_NTPase"/>
</dbReference>
<dbReference type="Gene3D" id="1.10.8.280">
    <property type="entry name" value="ABC transporter ATPase domain-like"/>
    <property type="match status" value="1"/>
</dbReference>
<keyword evidence="7" id="KW-0228">DNA excision</keyword>
<evidence type="ECO:0000256" key="10">
    <source>
        <dbReference type="ARBA" id="ARBA00022840"/>
    </source>
</evidence>
<dbReference type="GO" id="GO:0006281">
    <property type="term" value="P:DNA repair"/>
    <property type="evidence" value="ECO:0007669"/>
    <property type="project" value="UniProtKB-KW"/>
</dbReference>
<keyword evidence="5" id="KW-0547">Nucleotide-binding</keyword>
<evidence type="ECO:0000259" key="17">
    <source>
        <dbReference type="PROSITE" id="PS50893"/>
    </source>
</evidence>
<dbReference type="InterPro" id="IPR003439">
    <property type="entry name" value="ABC_transporter-like_ATP-bd"/>
</dbReference>
<comment type="caution">
    <text evidence="18">The sequence shown here is derived from an EMBL/GenBank/DDBJ whole genome shotgun (WGS) entry which is preliminary data.</text>
</comment>
<organism evidence="18">
    <name type="scientific">Megasphaera elsdenii CAG:570</name>
    <dbReference type="NCBI Taxonomy" id="1263087"/>
    <lineage>
        <taxon>Bacteria</taxon>
        <taxon>Bacillati</taxon>
        <taxon>Bacillota</taxon>
        <taxon>Negativicutes</taxon>
        <taxon>Veillonellales</taxon>
        <taxon>Veillonellaceae</taxon>
        <taxon>Megasphaera</taxon>
    </lineage>
</organism>
<dbReference type="GO" id="GO:0016887">
    <property type="term" value="F:ATP hydrolysis activity"/>
    <property type="evidence" value="ECO:0007669"/>
    <property type="project" value="InterPro"/>
</dbReference>
<reference evidence="18" key="1">
    <citation type="submission" date="2012-11" db="EMBL/GenBank/DDBJ databases">
        <title>Dependencies among metagenomic species, viruses, plasmids and units of genetic variation.</title>
        <authorList>
            <person name="Nielsen H.B."/>
            <person name="Almeida M."/>
            <person name="Juncker A.S."/>
            <person name="Rasmussen S."/>
            <person name="Li J."/>
            <person name="Sunagawa S."/>
            <person name="Plichta D."/>
            <person name="Gautier L."/>
            <person name="Le Chatelier E."/>
            <person name="Peletier E."/>
            <person name="Bonde I."/>
            <person name="Nielsen T."/>
            <person name="Manichanh C."/>
            <person name="Arumugam M."/>
            <person name="Batto J."/>
            <person name="Santos M.B.Q.D."/>
            <person name="Blom N."/>
            <person name="Borruel N."/>
            <person name="Burgdorf K.S."/>
            <person name="Boumezbeur F."/>
            <person name="Casellas F."/>
            <person name="Dore J."/>
            <person name="Guarner F."/>
            <person name="Hansen T."/>
            <person name="Hildebrand F."/>
            <person name="Kaas R.S."/>
            <person name="Kennedy S."/>
            <person name="Kristiansen K."/>
            <person name="Kultima J.R."/>
            <person name="Leonard P."/>
            <person name="Levenez F."/>
            <person name="Lund O."/>
            <person name="Moumen B."/>
            <person name="Le Paslier D."/>
            <person name="Pons N."/>
            <person name="Pedersen O."/>
            <person name="Prifti E."/>
            <person name="Qin J."/>
            <person name="Raes J."/>
            <person name="Tap J."/>
            <person name="Tims S."/>
            <person name="Ussery D.W."/>
            <person name="Yamada T."/>
            <person name="MetaHit consortium"/>
            <person name="Renault P."/>
            <person name="Sicheritz-Ponten T."/>
            <person name="Bork P."/>
            <person name="Wang J."/>
            <person name="Brunak S."/>
            <person name="Ehrlich S.D."/>
        </authorList>
    </citation>
    <scope>NUCLEOTIDE SEQUENCE [LARGE SCALE GENOMIC DNA]</scope>
</reference>
<evidence type="ECO:0000256" key="14">
    <source>
        <dbReference type="ARBA" id="ARBA00038000"/>
    </source>
</evidence>
<dbReference type="GO" id="GO:0004518">
    <property type="term" value="F:nuclease activity"/>
    <property type="evidence" value="ECO:0007669"/>
    <property type="project" value="UniProtKB-KW"/>
</dbReference>
<evidence type="ECO:0000256" key="7">
    <source>
        <dbReference type="ARBA" id="ARBA00022769"/>
    </source>
</evidence>
<dbReference type="Proteomes" id="UP000017908">
    <property type="component" value="Unassembled WGS sequence"/>
</dbReference>
<evidence type="ECO:0000256" key="12">
    <source>
        <dbReference type="ARBA" id="ARBA00023125"/>
    </source>
</evidence>
<dbReference type="Gene3D" id="3.40.50.300">
    <property type="entry name" value="P-loop containing nucleotide triphosphate hydrolases"/>
    <property type="match status" value="2"/>
</dbReference>
<dbReference type="InterPro" id="IPR041552">
    <property type="entry name" value="UvrA_DNA-bd"/>
</dbReference>
<feature type="domain" description="ABC transporter" evidence="17">
    <location>
        <begin position="446"/>
        <end position="778"/>
    </location>
</feature>
<evidence type="ECO:0000256" key="2">
    <source>
        <dbReference type="ARBA" id="ARBA00022490"/>
    </source>
</evidence>
<keyword evidence="9" id="KW-0862">Zinc</keyword>
<name>R7N169_MEGEL</name>
<dbReference type="SUPFAM" id="SSF52540">
    <property type="entry name" value="P-loop containing nucleoside triphosphate hydrolases"/>
    <property type="match status" value="2"/>
</dbReference>
<dbReference type="GO" id="GO:0008270">
    <property type="term" value="F:zinc ion binding"/>
    <property type="evidence" value="ECO:0007669"/>
    <property type="project" value="UniProtKB-KW"/>
</dbReference>
<keyword evidence="6" id="KW-0227">DNA damage</keyword>
<sequence length="778" mass="87370">MKESIEIKNATVNNLKSISVSFPINTFTCVTGVSGGGKSSLVYDTIYAESQRNFLESMSGNMYGQKLMDKPAVESITNLRPALNVSQIYYNSNPRSTVGTVTDISYYLRTIFALVSNYEKHTKLTEQSFSPNNPTACCPYCRGLGEEYVISEDCVVPDVTKTLAKGAIKYYAGKETSLAYRTLEAVCNRYKIDINKKFSDLTEREKKILLYRTEDEIFDLKFKTPKGRYKHKEVHSKGAIIELQEQSLNLNQSSVFAAISKYLVKQPCLHCKGSKLNENALIPKVGGKNIFEVESLKIDDLQEWCKVARDHYNKSCLEKQINQLTIQICKKLEKLIQLKVGYLSLQRTIPSLSGGEVQRIRLATQLTCSLRGLLYILDEPCKGLHARDIEAIISATKQLVQEKNTVIAIEHNRQYISAAEKVIELGPVGGPKGGYIVSDDKPKKNLKYQVQFKRPQKFEKFLQFKGITYHNLRNQAVEFPINAITCITGVSGSGKSSLVDVISASLTSKKMYCCQKITGRDLIKHIERVNQKPIGKTSRSTVVSYLGIYDEIRNLFAATDYAMEHDLTASNFSMNVKGGRCEECQGTGYKKIELTYLPDSYIICPVCEGRRFKDTVLEVKYKGLTIDDVLDTAVSEIVDVFSDSLAIYEKLQCMIEIGLGYLKLGQMSMSLSGGEAQRIKLTKALGSNYSSRCLYILDEPTSGLSEKDIEKIEKILRKLKNRGNTILIIEHNPEFVMRNAEYLVDFGCFGGERGGQIIAQGSVEDVFKDKNSSWNYLL</sequence>
<dbReference type="Pfam" id="PF17755">
    <property type="entry name" value="UvrA_DNA-bind"/>
    <property type="match status" value="1"/>
</dbReference>
<keyword evidence="8" id="KW-0863">Zinc-finger</keyword>
<dbReference type="PROSITE" id="PS50893">
    <property type="entry name" value="ABC_TRANSPORTER_2"/>
    <property type="match status" value="1"/>
</dbReference>
<evidence type="ECO:0000256" key="15">
    <source>
        <dbReference type="ARBA" id="ARBA00039316"/>
    </source>
</evidence>
<evidence type="ECO:0000256" key="3">
    <source>
        <dbReference type="ARBA" id="ARBA00022723"/>
    </source>
</evidence>